<dbReference type="GO" id="GO:0016757">
    <property type="term" value="F:glycosyltransferase activity"/>
    <property type="evidence" value="ECO:0007669"/>
    <property type="project" value="UniProtKB-KW"/>
</dbReference>
<dbReference type="Proteomes" id="UP001462502">
    <property type="component" value="Unassembled WGS sequence"/>
</dbReference>
<dbReference type="Pfam" id="PF00534">
    <property type="entry name" value="Glycos_transf_1"/>
    <property type="match status" value="1"/>
</dbReference>
<dbReference type="InterPro" id="IPR050194">
    <property type="entry name" value="Glycosyltransferase_grp1"/>
</dbReference>
<feature type="domain" description="Glycosyltransferase subfamily 4-like N-terminal" evidence="2">
    <location>
        <begin position="55"/>
        <end position="211"/>
    </location>
</feature>
<keyword evidence="3" id="KW-0328">Glycosyltransferase</keyword>
<dbReference type="EC" id="2.4.-.-" evidence="3"/>
<name>A0ABV0ITW4_9NEIS</name>
<dbReference type="InterPro" id="IPR028098">
    <property type="entry name" value="Glyco_trans_4-like_N"/>
</dbReference>
<comment type="caution">
    <text evidence="3">The sequence shown here is derived from an EMBL/GenBank/DDBJ whole genome shotgun (WGS) entry which is preliminary data.</text>
</comment>
<evidence type="ECO:0000313" key="4">
    <source>
        <dbReference type="Proteomes" id="UP001462502"/>
    </source>
</evidence>
<evidence type="ECO:0000313" key="3">
    <source>
        <dbReference type="EMBL" id="MEO9384716.1"/>
    </source>
</evidence>
<dbReference type="InterPro" id="IPR001296">
    <property type="entry name" value="Glyco_trans_1"/>
</dbReference>
<keyword evidence="4" id="KW-1185">Reference proteome</keyword>
<evidence type="ECO:0000259" key="2">
    <source>
        <dbReference type="Pfam" id="PF13439"/>
    </source>
</evidence>
<dbReference type="PANTHER" id="PTHR45947:SF3">
    <property type="entry name" value="SULFOQUINOVOSYL TRANSFERASE SQD2"/>
    <property type="match status" value="1"/>
</dbReference>
<gene>
    <name evidence="3" type="ORF">ABI908_11480</name>
</gene>
<protein>
    <submittedName>
        <fullName evidence="3">Glycosyltransferase</fullName>
        <ecNumber evidence="3">2.4.-.-</ecNumber>
    </submittedName>
</protein>
<dbReference type="EMBL" id="JBDXMI010000001">
    <property type="protein sequence ID" value="MEO9384716.1"/>
    <property type="molecule type" value="Genomic_DNA"/>
</dbReference>
<evidence type="ECO:0000259" key="1">
    <source>
        <dbReference type="Pfam" id="PF00534"/>
    </source>
</evidence>
<reference evidence="3 4" key="1">
    <citation type="submission" date="2024-05" db="EMBL/GenBank/DDBJ databases">
        <authorList>
            <person name="De Oliveira J.P."/>
            <person name="Noriler S.A."/>
            <person name="De Oliveira A.G."/>
            <person name="Sipoli D.S."/>
        </authorList>
    </citation>
    <scope>NUCLEOTIDE SEQUENCE [LARGE SCALE GENOMIC DNA]</scope>
    <source>
        <strain evidence="3 4">LABIM192</strain>
    </source>
</reference>
<accession>A0ABV0ITW4</accession>
<proteinExistence type="predicted"/>
<organism evidence="3 4">
    <name type="scientific">Chromobacterium phragmitis</name>
    <dbReference type="NCBI Taxonomy" id="2202141"/>
    <lineage>
        <taxon>Bacteria</taxon>
        <taxon>Pseudomonadati</taxon>
        <taxon>Pseudomonadota</taxon>
        <taxon>Betaproteobacteria</taxon>
        <taxon>Neisseriales</taxon>
        <taxon>Chromobacteriaceae</taxon>
        <taxon>Chromobacterium</taxon>
    </lineage>
</organism>
<dbReference type="PANTHER" id="PTHR45947">
    <property type="entry name" value="SULFOQUINOVOSYL TRANSFERASE SQD2"/>
    <property type="match status" value="1"/>
</dbReference>
<dbReference type="RefSeq" id="WP_347936432.1">
    <property type="nucleotide sequence ID" value="NZ_CP158160.1"/>
</dbReference>
<dbReference type="Pfam" id="PF13439">
    <property type="entry name" value="Glyco_transf_4"/>
    <property type="match status" value="1"/>
</dbReference>
<dbReference type="SUPFAM" id="SSF53756">
    <property type="entry name" value="UDP-Glycosyltransferase/glycogen phosphorylase"/>
    <property type="match status" value="1"/>
</dbReference>
<dbReference type="Gene3D" id="3.40.50.2000">
    <property type="entry name" value="Glycogen Phosphorylase B"/>
    <property type="match status" value="2"/>
</dbReference>
<sequence length="431" mass="46784">MAFKEIVLTVHGSTSPAFAAEKGRRSRLPQDPLCGVSGHRTKVLHLGKHYHPDQGGIETVTQNIAEGAARAGCDVAVLCFGDVERLGRERVGDVEVLRAPIWRKAASQPIGWQYFRAFLRCAREYDIVHAHAPNMLAALAVVLARVPGRLVVHWHSDVVNKGWLGRMMHPLEWLMLRRADAVIATSQAYADASPLLRRFRDKVRVVPIGIEDPKLVDNRSVSAPALAQACGYAGQPAVESHDDRIVLAIGRLVPYKGFEVLVEAARELPPGCRIVIVGGGEGRAELESRIARHGVGDKVQLAGRLDDGSLRSLFQRATLFCLPSVSRAEAFGVVLLEAMAHGLPIIASDITGSGVPWVNSHEETGLNVPVGDARALAAAITSLLAEPERLERMRAAARRRFEAEFTAEVATRRVLELYAALASPQRGDVVA</sequence>
<keyword evidence="3" id="KW-0808">Transferase</keyword>
<feature type="domain" description="Glycosyl transferase family 1" evidence="1">
    <location>
        <begin position="240"/>
        <end position="400"/>
    </location>
</feature>